<dbReference type="EMBL" id="UINC01142084">
    <property type="protein sequence ID" value="SVD30206.1"/>
    <property type="molecule type" value="Genomic_DNA"/>
</dbReference>
<feature type="region of interest" description="Disordered" evidence="5">
    <location>
        <begin position="142"/>
        <end position="180"/>
    </location>
</feature>
<dbReference type="AlphaFoldDB" id="A0A382U7C1"/>
<evidence type="ECO:0000256" key="1">
    <source>
        <dbReference type="ARBA" id="ARBA00022741"/>
    </source>
</evidence>
<protein>
    <recommendedName>
        <fullName evidence="6">UvrD-like helicase C-terminal domain-containing protein</fullName>
    </recommendedName>
</protein>
<evidence type="ECO:0000259" key="6">
    <source>
        <dbReference type="Pfam" id="PF13361"/>
    </source>
</evidence>
<feature type="non-terminal residue" evidence="7">
    <location>
        <position position="1"/>
    </location>
</feature>
<dbReference type="InterPro" id="IPR027417">
    <property type="entry name" value="P-loop_NTPase"/>
</dbReference>
<keyword evidence="2" id="KW-0378">Hydrolase</keyword>
<dbReference type="GO" id="GO:0005829">
    <property type="term" value="C:cytosol"/>
    <property type="evidence" value="ECO:0007669"/>
    <property type="project" value="TreeGrafter"/>
</dbReference>
<dbReference type="InterPro" id="IPR000212">
    <property type="entry name" value="DNA_helicase_UvrD/REP"/>
</dbReference>
<dbReference type="Gene3D" id="3.40.50.300">
    <property type="entry name" value="P-loop containing nucleotide triphosphate hydrolases"/>
    <property type="match status" value="1"/>
</dbReference>
<feature type="domain" description="UvrD-like helicase C-terminal" evidence="6">
    <location>
        <begin position="35"/>
        <end position="108"/>
    </location>
</feature>
<evidence type="ECO:0000256" key="3">
    <source>
        <dbReference type="ARBA" id="ARBA00022806"/>
    </source>
</evidence>
<reference evidence="7" key="1">
    <citation type="submission" date="2018-05" db="EMBL/GenBank/DDBJ databases">
        <authorList>
            <person name="Lanie J.A."/>
            <person name="Ng W.-L."/>
            <person name="Kazmierczak K.M."/>
            <person name="Andrzejewski T.M."/>
            <person name="Davidsen T.M."/>
            <person name="Wayne K.J."/>
            <person name="Tettelin H."/>
            <person name="Glass J.I."/>
            <person name="Rusch D."/>
            <person name="Podicherti R."/>
            <person name="Tsui H.-C.T."/>
            <person name="Winkler M.E."/>
        </authorList>
    </citation>
    <scope>NUCLEOTIDE SEQUENCE</scope>
</reference>
<sequence length="180" mass="20441">IEDLQQLAIFAGQYDSLNRLLEELLLLGELYGQEVGKDRQTNDDEPPVVLSTIHQAKGLEWHSVFIICLLEGCFPSQRSLDEPGGEEEERRIFYVATTRSREELYLSYPILRAGGYGASVVQEPSRFLQELPETLYETWHLEGEPNRTTDPNGGASQDFDPNIDPVWDDNETLGEPWLAD</sequence>
<dbReference type="GO" id="GO:0000725">
    <property type="term" value="P:recombinational repair"/>
    <property type="evidence" value="ECO:0007669"/>
    <property type="project" value="TreeGrafter"/>
</dbReference>
<dbReference type="Pfam" id="PF13361">
    <property type="entry name" value="UvrD_C"/>
    <property type="match status" value="1"/>
</dbReference>
<evidence type="ECO:0000256" key="4">
    <source>
        <dbReference type="ARBA" id="ARBA00022840"/>
    </source>
</evidence>
<keyword evidence="3" id="KW-0347">Helicase</keyword>
<dbReference type="GO" id="GO:0016787">
    <property type="term" value="F:hydrolase activity"/>
    <property type="evidence" value="ECO:0007669"/>
    <property type="project" value="UniProtKB-KW"/>
</dbReference>
<dbReference type="PANTHER" id="PTHR11070">
    <property type="entry name" value="UVRD / RECB / PCRA DNA HELICASE FAMILY MEMBER"/>
    <property type="match status" value="1"/>
</dbReference>
<evidence type="ECO:0000256" key="5">
    <source>
        <dbReference type="SAM" id="MobiDB-lite"/>
    </source>
</evidence>
<keyword evidence="1" id="KW-0547">Nucleotide-binding</keyword>
<dbReference type="GO" id="GO:0003677">
    <property type="term" value="F:DNA binding"/>
    <property type="evidence" value="ECO:0007669"/>
    <property type="project" value="InterPro"/>
</dbReference>
<name>A0A382U7C1_9ZZZZ</name>
<organism evidence="7">
    <name type="scientific">marine metagenome</name>
    <dbReference type="NCBI Taxonomy" id="408172"/>
    <lineage>
        <taxon>unclassified sequences</taxon>
        <taxon>metagenomes</taxon>
        <taxon>ecological metagenomes</taxon>
    </lineage>
</organism>
<dbReference type="GO" id="GO:0005524">
    <property type="term" value="F:ATP binding"/>
    <property type="evidence" value="ECO:0007669"/>
    <property type="project" value="UniProtKB-KW"/>
</dbReference>
<keyword evidence="4" id="KW-0067">ATP-binding</keyword>
<evidence type="ECO:0000256" key="2">
    <source>
        <dbReference type="ARBA" id="ARBA00022801"/>
    </source>
</evidence>
<accession>A0A382U7C1</accession>
<dbReference type="PANTHER" id="PTHR11070:SF3">
    <property type="entry name" value="DNA 3'-5' HELICASE"/>
    <property type="match status" value="1"/>
</dbReference>
<proteinExistence type="predicted"/>
<dbReference type="GO" id="GO:0043138">
    <property type="term" value="F:3'-5' DNA helicase activity"/>
    <property type="evidence" value="ECO:0007669"/>
    <property type="project" value="TreeGrafter"/>
</dbReference>
<gene>
    <name evidence="7" type="ORF">METZ01_LOCUS383060</name>
</gene>
<dbReference type="SUPFAM" id="SSF52540">
    <property type="entry name" value="P-loop containing nucleoside triphosphate hydrolases"/>
    <property type="match status" value="1"/>
</dbReference>
<evidence type="ECO:0000313" key="7">
    <source>
        <dbReference type="EMBL" id="SVD30206.1"/>
    </source>
</evidence>
<dbReference type="Gene3D" id="1.10.486.10">
    <property type="entry name" value="PCRA, domain 4"/>
    <property type="match status" value="1"/>
</dbReference>
<dbReference type="InterPro" id="IPR014017">
    <property type="entry name" value="DNA_helicase_UvrD-like_C"/>
</dbReference>